<name>A0A1Y2GCP7_9FUNG</name>
<sequence length="518" mass="55638">MLAVINVFDFILYSCSSRRKQIESLFMELPQLRAVPNDDSRFQLTLQLANNSESSLTTSSSLPHISRNSSSPASNNKSLSQSNQFPPEASLAISGIGGGQGNSTATMTIYLPPAFPEEEPKITIQPTVRHFWVDSTVAPCAVTGHERLVPGGWSTHANLGRIVKEIVASIQKTGVLVVSEYGDNNAVTPMGTILSSAGNHYNCNNASGNSNIGYDEYSFKPPPPIPGPRTKSLGQTMSSFINTNGSLHQPSATGPGSNATFSRSISTASTGNLSNHHHPQNHPTSSSSSSSAVYGSTESPEARIVMKLTSEQIEEYLESPIAFENFFNQIDTVVNNRTLRRELWHGNDNVARRNLTLESEMLELQKSTKEGYSVALQLQKSLEEKLQQQQDALWRFKPETLQSKLRSAAAESDELSESVAQSFLEGKLGQEDFIRQYRELRKVYHLREMKNERIGPILRSSNSSNGGIGGSGPGSAGQDSAGSIARSGIGNAAVGGVAGTGSAGGTSGASSSDPWVML</sequence>
<evidence type="ECO:0000256" key="1">
    <source>
        <dbReference type="ARBA" id="ARBA00004177"/>
    </source>
</evidence>
<evidence type="ECO:0000313" key="10">
    <source>
        <dbReference type="Proteomes" id="UP000193648"/>
    </source>
</evidence>
<comment type="caution">
    <text evidence="9">The sequence shown here is derived from an EMBL/GenBank/DDBJ whole genome shotgun (WGS) entry which is preliminary data.</text>
</comment>
<dbReference type="PANTHER" id="PTHR13678">
    <property type="entry name" value="VACUOLAR PROTEIN SORTING-ASSOCIATED PROTEIN 37"/>
    <property type="match status" value="1"/>
</dbReference>
<dbReference type="InterPro" id="IPR009851">
    <property type="entry name" value="Mod_r"/>
</dbReference>
<dbReference type="SUPFAM" id="SSF140111">
    <property type="entry name" value="Endosomal sorting complex assembly domain"/>
    <property type="match status" value="1"/>
</dbReference>
<accession>A0A1Y2GCP7</accession>
<dbReference type="PANTHER" id="PTHR13678:SF2">
    <property type="entry name" value="VACUOLAR PROTEIN SORTING-ASSOCIATED PROTEIN 37A"/>
    <property type="match status" value="1"/>
</dbReference>
<evidence type="ECO:0000256" key="7">
    <source>
        <dbReference type="SAM" id="MobiDB-lite"/>
    </source>
</evidence>
<comment type="similarity">
    <text evidence="2">Belongs to the VPS37 family.</text>
</comment>
<dbReference type="GO" id="GO:0000813">
    <property type="term" value="C:ESCRT I complex"/>
    <property type="evidence" value="ECO:0007669"/>
    <property type="project" value="UniProtKB-ARBA"/>
</dbReference>
<dbReference type="OrthoDB" id="10260857at2759"/>
<dbReference type="Proteomes" id="UP000193648">
    <property type="component" value="Unassembled WGS sequence"/>
</dbReference>
<evidence type="ECO:0000256" key="5">
    <source>
        <dbReference type="ARBA" id="ARBA00022927"/>
    </source>
</evidence>
<dbReference type="AlphaFoldDB" id="A0A1Y2GCP7"/>
<dbReference type="GO" id="GO:0043162">
    <property type="term" value="P:ubiquitin-dependent protein catabolic process via the multivesicular body sorting pathway"/>
    <property type="evidence" value="ECO:0007669"/>
    <property type="project" value="TreeGrafter"/>
</dbReference>
<organism evidence="9 10">
    <name type="scientific">Lobosporangium transversale</name>
    <dbReference type="NCBI Taxonomy" id="64571"/>
    <lineage>
        <taxon>Eukaryota</taxon>
        <taxon>Fungi</taxon>
        <taxon>Fungi incertae sedis</taxon>
        <taxon>Mucoromycota</taxon>
        <taxon>Mortierellomycotina</taxon>
        <taxon>Mortierellomycetes</taxon>
        <taxon>Mortierellales</taxon>
        <taxon>Mortierellaceae</taxon>
        <taxon>Lobosporangium</taxon>
    </lineage>
</organism>
<dbReference type="PROSITE" id="PS51314">
    <property type="entry name" value="VPS37_C"/>
    <property type="match status" value="1"/>
</dbReference>
<gene>
    <name evidence="9" type="ORF">BCR41DRAFT_361408</name>
</gene>
<proteinExistence type="inferred from homology"/>
<feature type="compositionally biased region" description="Polar residues" evidence="7">
    <location>
        <begin position="232"/>
        <end position="274"/>
    </location>
</feature>
<feature type="region of interest" description="Disordered" evidence="7">
    <location>
        <begin position="54"/>
        <end position="85"/>
    </location>
</feature>
<evidence type="ECO:0000313" key="9">
    <source>
        <dbReference type="EMBL" id="ORZ05909.1"/>
    </source>
</evidence>
<dbReference type="Pfam" id="PF07200">
    <property type="entry name" value="Mod_r"/>
    <property type="match status" value="1"/>
</dbReference>
<dbReference type="GeneID" id="33567370"/>
<evidence type="ECO:0000256" key="6">
    <source>
        <dbReference type="PROSITE-ProRule" id="PRU00646"/>
    </source>
</evidence>
<dbReference type="GO" id="GO:0006623">
    <property type="term" value="P:protein targeting to vacuole"/>
    <property type="evidence" value="ECO:0007669"/>
    <property type="project" value="TreeGrafter"/>
</dbReference>
<keyword evidence="5 6" id="KW-0653">Protein transport</keyword>
<keyword evidence="3 6" id="KW-0813">Transport</keyword>
<keyword evidence="4" id="KW-0967">Endosome</keyword>
<feature type="domain" description="VPS37 C-terminal" evidence="8">
    <location>
        <begin position="379"/>
        <end position="468"/>
    </location>
</feature>
<dbReference type="GO" id="GO:0006612">
    <property type="term" value="P:protein targeting to membrane"/>
    <property type="evidence" value="ECO:0007669"/>
    <property type="project" value="TreeGrafter"/>
</dbReference>
<comment type="subcellular location">
    <subcellularLocation>
        <location evidence="1">Endosome</location>
    </subcellularLocation>
</comment>
<evidence type="ECO:0000256" key="4">
    <source>
        <dbReference type="ARBA" id="ARBA00022753"/>
    </source>
</evidence>
<evidence type="ECO:0000256" key="2">
    <source>
        <dbReference type="ARBA" id="ARBA00007617"/>
    </source>
</evidence>
<dbReference type="STRING" id="64571.A0A1Y2GCP7"/>
<dbReference type="InParanoid" id="A0A1Y2GCP7"/>
<feature type="region of interest" description="Disordered" evidence="7">
    <location>
        <begin position="218"/>
        <end position="296"/>
    </location>
</feature>
<feature type="compositionally biased region" description="Low complexity" evidence="7">
    <location>
        <begin position="54"/>
        <end position="82"/>
    </location>
</feature>
<keyword evidence="10" id="KW-1185">Reference proteome</keyword>
<feature type="region of interest" description="Disordered" evidence="7">
    <location>
        <begin position="455"/>
        <end position="518"/>
    </location>
</feature>
<dbReference type="EMBL" id="MCFF01000048">
    <property type="protein sequence ID" value="ORZ05909.1"/>
    <property type="molecule type" value="Genomic_DNA"/>
</dbReference>
<dbReference type="InterPro" id="IPR029012">
    <property type="entry name" value="Helix_hairpin_bin_sf"/>
</dbReference>
<dbReference type="Gene3D" id="1.10.287.660">
    <property type="entry name" value="Helix hairpin bin"/>
    <property type="match status" value="1"/>
</dbReference>
<dbReference type="InterPro" id="IPR037202">
    <property type="entry name" value="ESCRT_assembly_dom"/>
</dbReference>
<evidence type="ECO:0000256" key="3">
    <source>
        <dbReference type="ARBA" id="ARBA00022448"/>
    </source>
</evidence>
<evidence type="ECO:0000259" key="8">
    <source>
        <dbReference type="PROSITE" id="PS51314"/>
    </source>
</evidence>
<protein>
    <recommendedName>
        <fullName evidence="8">VPS37 C-terminal domain-containing protein</fullName>
    </recommendedName>
</protein>
<reference evidence="9 10" key="1">
    <citation type="submission" date="2016-07" db="EMBL/GenBank/DDBJ databases">
        <title>Pervasive Adenine N6-methylation of Active Genes in Fungi.</title>
        <authorList>
            <consortium name="DOE Joint Genome Institute"/>
            <person name="Mondo S.J."/>
            <person name="Dannebaum R.O."/>
            <person name="Kuo R.C."/>
            <person name="Labutti K."/>
            <person name="Haridas S."/>
            <person name="Kuo A."/>
            <person name="Salamov A."/>
            <person name="Ahrendt S.R."/>
            <person name="Lipzen A."/>
            <person name="Sullivan W."/>
            <person name="Andreopoulos W.B."/>
            <person name="Clum A."/>
            <person name="Lindquist E."/>
            <person name="Daum C."/>
            <person name="Ramamoorthy G.K."/>
            <person name="Gryganskyi A."/>
            <person name="Culley D."/>
            <person name="Magnuson J.K."/>
            <person name="James T.Y."/>
            <person name="O'Malley M.A."/>
            <person name="Stajich J.E."/>
            <person name="Spatafora J.W."/>
            <person name="Visel A."/>
            <person name="Grigoriev I.V."/>
        </authorList>
    </citation>
    <scope>NUCLEOTIDE SEQUENCE [LARGE SCALE GENOMIC DNA]</scope>
    <source>
        <strain evidence="9 10">NRRL 3116</strain>
    </source>
</reference>
<feature type="compositionally biased region" description="Gly residues" evidence="7">
    <location>
        <begin position="466"/>
        <end position="475"/>
    </location>
</feature>
<dbReference type="RefSeq" id="XP_021877290.1">
    <property type="nucleotide sequence ID" value="XM_022025526.1"/>
</dbReference>
<feature type="compositionally biased region" description="Gly residues" evidence="7">
    <location>
        <begin position="496"/>
        <end position="507"/>
    </location>
</feature>